<gene>
    <name evidence="6" type="ORF">NHE_0662</name>
</gene>
<dbReference type="AlphaFoldDB" id="X5HMB5"/>
<dbReference type="PROSITE" id="PS50893">
    <property type="entry name" value="ABC_TRANSPORTER_2"/>
    <property type="match status" value="1"/>
</dbReference>
<organism evidence="6 7">
    <name type="scientific">Neorickettsia helminthoeca str. Oregon</name>
    <dbReference type="NCBI Taxonomy" id="1286528"/>
    <lineage>
        <taxon>Bacteria</taxon>
        <taxon>Pseudomonadati</taxon>
        <taxon>Pseudomonadota</taxon>
        <taxon>Alphaproteobacteria</taxon>
        <taxon>Rickettsiales</taxon>
        <taxon>Anaplasmataceae</taxon>
        <taxon>Neorickettsia</taxon>
    </lineage>
</organism>
<dbReference type="STRING" id="1286528.NHE_0662"/>
<accession>X5HMB5</accession>
<keyword evidence="3" id="KW-0067">ATP-binding</keyword>
<dbReference type="PANTHER" id="PTHR43023:SF3">
    <property type="entry name" value="PROTEIN TRIGALACTOSYLDIACYLGLYCEROL 3, CHLOROPLASTIC"/>
    <property type="match status" value="1"/>
</dbReference>
<keyword evidence="1" id="KW-0813">Transport</keyword>
<dbReference type="SMART" id="SM00382">
    <property type="entry name" value="AAA"/>
    <property type="match status" value="1"/>
</dbReference>
<dbReference type="GO" id="GO:0016887">
    <property type="term" value="F:ATP hydrolysis activity"/>
    <property type="evidence" value="ECO:0007669"/>
    <property type="project" value="InterPro"/>
</dbReference>
<sequence>MESKISVRDLSVAFGNRSIVKNLNFDLLPGENLCIIGQSGEGKSVLLKSIIGLIPHRTGKVLINGSEVAQNVEENTKKHDISISFQNDCLFDSMTILENLCFPLIYRSSIPRNTAIKISEKIIPKIGLSSAILKLYPSSLSGGMKKRIAIARAIITQPSIVFFDEPTTGLDPITSGRILDIVVDYIIQEKVSSITVTHSLWCAKRISNKVAMIHDGKIVWYGDTTSLETTKNEYIRNFLFHVQNRGE</sequence>
<dbReference type="InterPro" id="IPR003593">
    <property type="entry name" value="AAA+_ATPase"/>
</dbReference>
<dbReference type="SUPFAM" id="SSF52540">
    <property type="entry name" value="P-loop containing nucleoside triphosphate hydrolases"/>
    <property type="match status" value="1"/>
</dbReference>
<name>X5HMB5_9RICK</name>
<dbReference type="GO" id="GO:0005524">
    <property type="term" value="F:ATP binding"/>
    <property type="evidence" value="ECO:0007669"/>
    <property type="project" value="UniProtKB-KW"/>
</dbReference>
<protein>
    <submittedName>
        <fullName evidence="6">ABC transporter family protein</fullName>
    </submittedName>
</protein>
<dbReference type="Gene3D" id="3.40.50.300">
    <property type="entry name" value="P-loop containing nucleotide triphosphate hydrolases"/>
    <property type="match status" value="1"/>
</dbReference>
<dbReference type="RefSeq" id="WP_038559839.1">
    <property type="nucleotide sequence ID" value="NZ_CP007481.1"/>
</dbReference>
<feature type="domain" description="ABC transporter" evidence="5">
    <location>
        <begin position="5"/>
        <end position="240"/>
    </location>
</feature>
<keyword evidence="2" id="KW-0547">Nucleotide-binding</keyword>
<dbReference type="OrthoDB" id="9802264at2"/>
<evidence type="ECO:0000259" key="5">
    <source>
        <dbReference type="PROSITE" id="PS50893"/>
    </source>
</evidence>
<dbReference type="InterPro" id="IPR003439">
    <property type="entry name" value="ABC_transporter-like_ATP-bd"/>
</dbReference>
<evidence type="ECO:0000256" key="2">
    <source>
        <dbReference type="ARBA" id="ARBA00022741"/>
    </source>
</evidence>
<dbReference type="Proteomes" id="UP000023755">
    <property type="component" value="Chromosome"/>
</dbReference>
<dbReference type="InterPro" id="IPR027417">
    <property type="entry name" value="P-loop_NTPase"/>
</dbReference>
<dbReference type="Pfam" id="PF00005">
    <property type="entry name" value="ABC_tran"/>
    <property type="match status" value="1"/>
</dbReference>
<evidence type="ECO:0000313" key="6">
    <source>
        <dbReference type="EMBL" id="AHX11595.1"/>
    </source>
</evidence>
<dbReference type="InterPro" id="IPR017871">
    <property type="entry name" value="ABC_transporter-like_CS"/>
</dbReference>
<dbReference type="PROSITE" id="PS00211">
    <property type="entry name" value="ABC_TRANSPORTER_1"/>
    <property type="match status" value="1"/>
</dbReference>
<dbReference type="KEGG" id="nhm:NHE_0662"/>
<dbReference type="PANTHER" id="PTHR43023">
    <property type="entry name" value="PROTEIN TRIGALACTOSYLDIACYLGLYCEROL 3, CHLOROPLASTIC"/>
    <property type="match status" value="1"/>
</dbReference>
<evidence type="ECO:0000256" key="3">
    <source>
        <dbReference type="ARBA" id="ARBA00022840"/>
    </source>
</evidence>
<proteinExistence type="predicted"/>
<evidence type="ECO:0000256" key="1">
    <source>
        <dbReference type="ARBA" id="ARBA00022448"/>
    </source>
</evidence>
<comment type="function">
    <text evidence="4">Part of an ABC transporter complex. Transmembrane domains (TMD) form a pore in the inner membrane and the ATP-binding domain (NBD) is responsible for energy generation.</text>
</comment>
<evidence type="ECO:0000256" key="4">
    <source>
        <dbReference type="ARBA" id="ARBA00024725"/>
    </source>
</evidence>
<reference evidence="6 7" key="1">
    <citation type="submission" date="2014-03" db="EMBL/GenBank/DDBJ databases">
        <title>Sequencing and Comparison of Genomes and Transcriptome Profiles of Human Ehrlichiosis Agents.</title>
        <authorList>
            <person name="Lin M."/>
            <person name="Daugherty S.C."/>
            <person name="Nagaraj S."/>
            <person name="Cheng Z."/>
            <person name="Xiong Q."/>
            <person name="Lin F.-Y."/>
            <person name="Sengamalay N."/>
            <person name="Ott S."/>
            <person name="Godinez A."/>
            <person name="Tallon L.J."/>
            <person name="Sadzewicz L."/>
            <person name="Fraser C.M."/>
            <person name="Dunning Hotopp J.C."/>
            <person name="Rikihisa Y."/>
        </authorList>
    </citation>
    <scope>NUCLEOTIDE SEQUENCE [LARGE SCALE GENOMIC DNA]</scope>
    <source>
        <strain evidence="6 7">Oregon</strain>
    </source>
</reference>
<keyword evidence="7" id="KW-1185">Reference proteome</keyword>
<evidence type="ECO:0000313" key="7">
    <source>
        <dbReference type="Proteomes" id="UP000023755"/>
    </source>
</evidence>
<dbReference type="HOGENOM" id="CLU_000604_1_22_5"/>
<dbReference type="EMBL" id="CP007481">
    <property type="protein sequence ID" value="AHX11595.1"/>
    <property type="molecule type" value="Genomic_DNA"/>
</dbReference>